<dbReference type="CDD" id="cd00044">
    <property type="entry name" value="CysPc"/>
    <property type="match status" value="1"/>
</dbReference>
<keyword evidence="27" id="KW-1185">Reference proteome</keyword>
<dbReference type="EC" id="3.5.1.23" evidence="7"/>
<keyword evidence="19" id="KW-0479">Metal-binding</keyword>
<dbReference type="FunFam" id="3.90.70.10:FF:000027">
    <property type="entry name" value="Calpain 5"/>
    <property type="match status" value="1"/>
</dbReference>
<dbReference type="InterPro" id="IPR000169">
    <property type="entry name" value="Pept_cys_AS"/>
</dbReference>
<evidence type="ECO:0000256" key="3">
    <source>
        <dbReference type="ARBA" id="ARBA00004760"/>
    </source>
</evidence>
<dbReference type="FunFam" id="2.60.120.380:FF:000003">
    <property type="entry name" value="Calpain 5"/>
    <property type="match status" value="1"/>
</dbReference>
<evidence type="ECO:0000256" key="4">
    <source>
        <dbReference type="ARBA" id="ARBA00004991"/>
    </source>
</evidence>
<dbReference type="PROSITE" id="PS50203">
    <property type="entry name" value="CALPAIN_CAT"/>
    <property type="match status" value="1"/>
</dbReference>
<feature type="binding site" evidence="20">
    <location>
        <position position="217"/>
    </location>
    <ligand>
        <name>Zn(2+)</name>
        <dbReference type="ChEBI" id="CHEBI:29105"/>
        <note>catalytic</note>
    </ligand>
</feature>
<keyword evidence="9 23" id="KW-0812">Transmembrane</keyword>
<feature type="binding site" evidence="19">
    <location>
        <position position="33"/>
    </location>
    <ligand>
        <name>Ca(2+)</name>
        <dbReference type="ChEBI" id="CHEBI:29108"/>
    </ligand>
</feature>
<dbReference type="Proteomes" id="UP000010552">
    <property type="component" value="Unassembled WGS sequence"/>
</dbReference>
<evidence type="ECO:0000256" key="17">
    <source>
        <dbReference type="ARBA" id="ARBA00049511"/>
    </source>
</evidence>
<dbReference type="InterPro" id="IPR001300">
    <property type="entry name" value="Peptidase_C2_calpain_cat"/>
</dbReference>
<dbReference type="FunCoup" id="L5JLY9">
    <property type="interactions" value="213"/>
</dbReference>
<feature type="transmembrane region" description="Helical" evidence="23">
    <location>
        <begin position="149"/>
        <end position="168"/>
    </location>
</feature>
<dbReference type="InterPro" id="IPR033884">
    <property type="entry name" value="C2_Calpain"/>
</dbReference>
<dbReference type="SUPFAM" id="SSF49758">
    <property type="entry name" value="Calpain large subunit, middle domain (domain III)"/>
    <property type="match status" value="1"/>
</dbReference>
<evidence type="ECO:0000313" key="26">
    <source>
        <dbReference type="EMBL" id="ELK00389.1"/>
    </source>
</evidence>
<evidence type="ECO:0000256" key="6">
    <source>
        <dbReference type="ARBA" id="ARBA00009780"/>
    </source>
</evidence>
<evidence type="ECO:0000256" key="14">
    <source>
        <dbReference type="ARBA" id="ARBA00023136"/>
    </source>
</evidence>
<dbReference type="SMART" id="SM00230">
    <property type="entry name" value="CysPc"/>
    <property type="match status" value="1"/>
</dbReference>
<organism evidence="26 27">
    <name type="scientific">Pteropus alecto</name>
    <name type="common">Black flying fox</name>
    <dbReference type="NCBI Taxonomy" id="9402"/>
    <lineage>
        <taxon>Eukaryota</taxon>
        <taxon>Metazoa</taxon>
        <taxon>Chordata</taxon>
        <taxon>Craniata</taxon>
        <taxon>Vertebrata</taxon>
        <taxon>Euteleostomi</taxon>
        <taxon>Mammalia</taxon>
        <taxon>Eutheria</taxon>
        <taxon>Laurasiatheria</taxon>
        <taxon>Chiroptera</taxon>
        <taxon>Yinpterochiroptera</taxon>
        <taxon>Pteropodoidea</taxon>
        <taxon>Pteropodidae</taxon>
        <taxon>Pteropodinae</taxon>
        <taxon>Pteropus</taxon>
    </lineage>
</organism>
<dbReference type="PROSITE" id="PS50004">
    <property type="entry name" value="C2"/>
    <property type="match status" value="1"/>
</dbReference>
<dbReference type="Pfam" id="PF00168">
    <property type="entry name" value="C2"/>
    <property type="match status" value="1"/>
</dbReference>
<evidence type="ECO:0000256" key="13">
    <source>
        <dbReference type="ARBA" id="ARBA00022989"/>
    </source>
</evidence>
<feature type="active site" evidence="21 22">
    <location>
        <position position="398"/>
    </location>
</feature>
<dbReference type="InterPro" id="IPR022683">
    <property type="entry name" value="Calpain_III"/>
</dbReference>
<gene>
    <name evidence="26" type="ORF">PAL_GLEAN10025528</name>
</gene>
<dbReference type="GO" id="GO:0046872">
    <property type="term" value="F:metal ion binding"/>
    <property type="evidence" value="ECO:0007669"/>
    <property type="project" value="UniProtKB-KW"/>
</dbReference>
<comment type="function">
    <text evidence="1">Calcium-regulated non-lysosomal thiol-protease.</text>
</comment>
<evidence type="ECO:0000256" key="19">
    <source>
        <dbReference type="PIRSR" id="PIRSR608901-1"/>
    </source>
</evidence>
<dbReference type="FunFam" id="2.60.40.150:FF:000136">
    <property type="entry name" value="Calpain 5"/>
    <property type="match status" value="1"/>
</dbReference>
<comment type="similarity">
    <text evidence="5">Belongs to the peptidase C2 family.</text>
</comment>
<feature type="active site" evidence="21 22">
    <location>
        <position position="601"/>
    </location>
</feature>
<dbReference type="PANTHER" id="PTHR10183">
    <property type="entry name" value="CALPAIN"/>
    <property type="match status" value="1"/>
</dbReference>
<evidence type="ECO:0000256" key="2">
    <source>
        <dbReference type="ARBA" id="ARBA00004141"/>
    </source>
</evidence>
<dbReference type="SUPFAM" id="SSF49562">
    <property type="entry name" value="C2 domain (Calcium/lipid-binding domain, CaLB)"/>
    <property type="match status" value="1"/>
</dbReference>
<dbReference type="InterPro" id="IPR008901">
    <property type="entry name" value="ACER"/>
</dbReference>
<comment type="cofactor">
    <cofactor evidence="20">
        <name>Zn(2+)</name>
        <dbReference type="ChEBI" id="CHEBI:29105"/>
    </cofactor>
</comment>
<keyword evidence="14 23" id="KW-0472">Membrane</keyword>
<evidence type="ECO:0000256" key="20">
    <source>
        <dbReference type="PIRSR" id="PIRSR608901-2"/>
    </source>
</evidence>
<proteinExistence type="inferred from homology"/>
<feature type="binding site" evidence="20">
    <location>
        <position position="81"/>
    </location>
    <ligand>
        <name>Zn(2+)</name>
        <dbReference type="ChEBI" id="CHEBI:29105"/>
        <note>catalytic</note>
    </ligand>
</feature>
<dbReference type="SUPFAM" id="SSF54001">
    <property type="entry name" value="Cysteine proteinases"/>
    <property type="match status" value="1"/>
</dbReference>
<evidence type="ECO:0000256" key="21">
    <source>
        <dbReference type="PIRSR" id="PIRSR622684-1"/>
    </source>
</evidence>
<dbReference type="AlphaFoldDB" id="L5JLY9"/>
<feature type="transmembrane region" description="Helical" evidence="23">
    <location>
        <begin position="174"/>
        <end position="195"/>
    </location>
</feature>
<protein>
    <recommendedName>
        <fullName evidence="18">Calpain-5</fullName>
        <ecNumber evidence="7">3.5.1.23</ecNumber>
    </recommendedName>
</protein>
<evidence type="ECO:0000256" key="16">
    <source>
        <dbReference type="ARBA" id="ARBA00048323"/>
    </source>
</evidence>
<dbReference type="Pfam" id="PF01067">
    <property type="entry name" value="Calpain_III"/>
    <property type="match status" value="1"/>
</dbReference>
<feature type="transmembrane region" description="Helical" evidence="23">
    <location>
        <begin position="64"/>
        <end position="84"/>
    </location>
</feature>
<dbReference type="InParanoid" id="L5JLY9"/>
<keyword evidence="20" id="KW-0862">Zinc</keyword>
<dbReference type="GO" id="GO:0017040">
    <property type="term" value="F:N-acylsphingosine amidohydrolase activity"/>
    <property type="evidence" value="ECO:0007669"/>
    <property type="project" value="UniProtKB-EC"/>
</dbReference>
<evidence type="ECO:0000256" key="18">
    <source>
        <dbReference type="ARBA" id="ARBA00068853"/>
    </source>
</evidence>
<evidence type="ECO:0000256" key="1">
    <source>
        <dbReference type="ARBA" id="ARBA00002989"/>
    </source>
</evidence>
<dbReference type="CDD" id="cd04046">
    <property type="entry name" value="C2_Calpain"/>
    <property type="match status" value="1"/>
</dbReference>
<evidence type="ECO:0000256" key="10">
    <source>
        <dbReference type="ARBA" id="ARBA00022801"/>
    </source>
</evidence>
<dbReference type="GO" id="GO:0006508">
    <property type="term" value="P:proteolysis"/>
    <property type="evidence" value="ECO:0007669"/>
    <property type="project" value="UniProtKB-KW"/>
</dbReference>
<dbReference type="Gene3D" id="2.60.40.150">
    <property type="entry name" value="C2 domain"/>
    <property type="match status" value="1"/>
</dbReference>
<dbReference type="GO" id="GO:0004198">
    <property type="term" value="F:calcium-dependent cysteine-type endopeptidase activity"/>
    <property type="evidence" value="ECO:0007669"/>
    <property type="project" value="InterPro"/>
</dbReference>
<name>L5JLY9_PTEAL</name>
<evidence type="ECO:0000256" key="8">
    <source>
        <dbReference type="ARBA" id="ARBA00022670"/>
    </source>
</evidence>
<dbReference type="InterPro" id="IPR038765">
    <property type="entry name" value="Papain-like_cys_pep_sf"/>
</dbReference>
<comment type="catalytic activity">
    <reaction evidence="16">
        <text>an N-acylsphing-4-enine + H2O = sphing-4-enine + a fatty acid</text>
        <dbReference type="Rhea" id="RHEA:20856"/>
        <dbReference type="ChEBI" id="CHEBI:15377"/>
        <dbReference type="ChEBI" id="CHEBI:28868"/>
        <dbReference type="ChEBI" id="CHEBI:52639"/>
        <dbReference type="ChEBI" id="CHEBI:57756"/>
        <dbReference type="EC" id="3.5.1.23"/>
    </reaction>
    <physiologicalReaction direction="left-to-right" evidence="16">
        <dbReference type="Rhea" id="RHEA:20857"/>
    </physiologicalReaction>
</comment>
<dbReference type="Gene3D" id="3.90.70.10">
    <property type="entry name" value="Cysteine proteinases"/>
    <property type="match status" value="1"/>
</dbReference>
<dbReference type="Gene3D" id="2.60.120.380">
    <property type="match status" value="1"/>
</dbReference>
<feature type="domain" description="Calpain catalytic" evidence="25">
    <location>
        <begin position="343"/>
        <end position="660"/>
    </location>
</feature>
<evidence type="ECO:0000256" key="22">
    <source>
        <dbReference type="PROSITE-ProRule" id="PRU00239"/>
    </source>
</evidence>
<keyword evidence="11 22" id="KW-0788">Thiol protease</keyword>
<feature type="binding site" evidence="19">
    <location>
        <position position="22"/>
    </location>
    <ligand>
        <name>Ca(2+)</name>
        <dbReference type="ChEBI" id="CHEBI:29108"/>
    </ligand>
</feature>
<dbReference type="InterPro" id="IPR000008">
    <property type="entry name" value="C2_dom"/>
</dbReference>
<dbReference type="EMBL" id="KB031158">
    <property type="protein sequence ID" value="ELK00389.1"/>
    <property type="molecule type" value="Genomic_DNA"/>
</dbReference>
<dbReference type="PANTHER" id="PTHR10183:SF402">
    <property type="entry name" value="CALPAIN-5"/>
    <property type="match status" value="1"/>
</dbReference>
<keyword evidence="8 22" id="KW-0645">Protease</keyword>
<comment type="subcellular location">
    <subcellularLocation>
        <location evidence="2">Membrane</location>
        <topology evidence="2">Multi-pass membrane protein</topology>
    </subcellularLocation>
</comment>
<feature type="transmembrane region" description="Helical" evidence="23">
    <location>
        <begin position="34"/>
        <end position="52"/>
    </location>
</feature>
<sequence>MAPAADREGYWGPTTSTLDWCEENYAVTWYIAEFWNTVSNLIMIIPPIFGAIQSIKDGLEKRYIASYLALTVVGMGSWCFHMTLKYEMQLLDELPMIYSCCIFVYCMFECFKMKNSVNYHMLFTLVLFSLVVTTVYLKVKEPVFHQVMYGMLVFTLVLRSIYIVTWVYPWLRGLGYTSLGLFLLGFLLWNIDNIFCVSLRNFRKKVPPVIGVTTQFHAWWHILTGLGSYLHILFRRPRNRPLTCCSRLRGGGPEERLGDSAAAFLWLRHEPGSCGSATRLDAARGGLGKAGAPGTAHSPAETPRCPVWAFAPRAVAAMFSCMKPYGDQNYSALKRACLRKKVLFEDPSFPATDDSLYYKGTPGPAVRWQRPKDICEDPRLFVDGISSHDLHQGQVGNCWFVAACSSLASRESLWQKVIPDWKEQEWDPEKPDAYAGIFHFHFWRFGEWIDVVIDDRLPTVNNQLIYCHSNSRNEFWCALVEKAYAKLAGCYQALDGGNTADALVDFTGGVSEPIDLTEGDFANDEGKRNQLFERVLKVHSRGGLISASIKAVTAADMEARLACGLVKGHAYAITDVRKVRLGHGLLAFFKSEKLDMIRLRNPWGEREWNGPWSDTSEEWQKVSKSEREKMGVTVQDDGEFWMTFEDLCRYFTDIIKCRLINTSYLSVHKTWEEARLHGAWTQHEDPWQNRSGGCINHKDTFFQNPQYIFDVKKPEDEVLICIQQRPKQSTRRDGKGENLAIGFDIYKVEENRQYRMHRLQHRAASSIYINSRSVFLRTDQPEGRYVIIPTTFEPGHTGQFLLRVFTDVPSNCRELCLDEPPRSCWSSLCGYPQQVTQVHVLGAAGLKDSSTGANSYVIIKCEGDKVRSAVQKGTSTPEYNVKGIFYRKKPGQPITVQVWNHRVLKDEFLGQVRLKADSDDLQALHTLHLQDRSSRQPSDLPGTIAVHILSSASLTAV</sequence>
<dbReference type="InterPro" id="IPR035892">
    <property type="entry name" value="C2_domain_sf"/>
</dbReference>
<evidence type="ECO:0000256" key="7">
    <source>
        <dbReference type="ARBA" id="ARBA00011891"/>
    </source>
</evidence>
<reference evidence="27" key="1">
    <citation type="journal article" date="2013" name="Science">
        <title>Comparative analysis of bat genomes provides insight into the evolution of flight and immunity.</title>
        <authorList>
            <person name="Zhang G."/>
            <person name="Cowled C."/>
            <person name="Shi Z."/>
            <person name="Huang Z."/>
            <person name="Bishop-Lilly K.A."/>
            <person name="Fang X."/>
            <person name="Wynne J.W."/>
            <person name="Xiong Z."/>
            <person name="Baker M.L."/>
            <person name="Zhao W."/>
            <person name="Tachedjian M."/>
            <person name="Zhu Y."/>
            <person name="Zhou P."/>
            <person name="Jiang X."/>
            <person name="Ng J."/>
            <person name="Yang L."/>
            <person name="Wu L."/>
            <person name="Xiao J."/>
            <person name="Feng Y."/>
            <person name="Chen Y."/>
            <person name="Sun X."/>
            <person name="Zhang Y."/>
            <person name="Marsh G.A."/>
            <person name="Crameri G."/>
            <person name="Broder C.C."/>
            <person name="Frey K.G."/>
            <person name="Wang L.F."/>
            <person name="Wang J."/>
        </authorList>
    </citation>
    <scope>NUCLEOTIDE SEQUENCE [LARGE SCALE GENOMIC DNA]</scope>
</reference>
<evidence type="ECO:0000256" key="5">
    <source>
        <dbReference type="ARBA" id="ARBA00007623"/>
    </source>
</evidence>
<dbReference type="GO" id="GO:0016020">
    <property type="term" value="C:membrane"/>
    <property type="evidence" value="ECO:0007669"/>
    <property type="project" value="UniProtKB-SubCell"/>
</dbReference>
<comment type="catalytic activity">
    <reaction evidence="17">
        <text>an N-acylsphinganine + H2O = sphinganine + a fatty acid</text>
        <dbReference type="Rhea" id="RHEA:33551"/>
        <dbReference type="ChEBI" id="CHEBI:15377"/>
        <dbReference type="ChEBI" id="CHEBI:28868"/>
        <dbReference type="ChEBI" id="CHEBI:31488"/>
        <dbReference type="ChEBI" id="CHEBI:57817"/>
    </reaction>
    <physiologicalReaction direction="left-to-right" evidence="17">
        <dbReference type="Rhea" id="RHEA:33552"/>
    </physiologicalReaction>
</comment>
<dbReference type="eggNOG" id="KOG0045">
    <property type="taxonomic scope" value="Eukaryota"/>
</dbReference>
<dbReference type="GO" id="GO:0006672">
    <property type="term" value="P:ceramide metabolic process"/>
    <property type="evidence" value="ECO:0007669"/>
    <property type="project" value="InterPro"/>
</dbReference>
<comment type="pathway">
    <text evidence="4">Sphingolipid metabolism.</text>
</comment>
<dbReference type="GO" id="GO:0005737">
    <property type="term" value="C:cytoplasm"/>
    <property type="evidence" value="ECO:0007669"/>
    <property type="project" value="TreeGrafter"/>
</dbReference>
<feature type="transmembrane region" description="Helical" evidence="23">
    <location>
        <begin position="117"/>
        <end position="137"/>
    </location>
</feature>
<evidence type="ECO:0000256" key="15">
    <source>
        <dbReference type="ARBA" id="ARBA00047401"/>
    </source>
</evidence>
<comment type="similarity">
    <text evidence="6">Belongs to the alkaline ceramidase family.</text>
</comment>
<dbReference type="InterPro" id="IPR022682">
    <property type="entry name" value="Calpain_domain_III"/>
</dbReference>
<feature type="binding site" evidence="19">
    <location>
        <position position="19"/>
    </location>
    <ligand>
        <name>Ca(2+)</name>
        <dbReference type="ChEBI" id="CHEBI:29108"/>
    </ligand>
</feature>
<keyword evidence="12" id="KW-0443">Lipid metabolism</keyword>
<evidence type="ECO:0000313" key="27">
    <source>
        <dbReference type="Proteomes" id="UP000010552"/>
    </source>
</evidence>
<comment type="catalytic activity">
    <reaction evidence="15">
        <text>N-(9Z-octadecenoyl)-sphing-4-enine + H2O = sphing-4-enine + (9Z)-octadecenoate</text>
        <dbReference type="Rhea" id="RHEA:41299"/>
        <dbReference type="ChEBI" id="CHEBI:15377"/>
        <dbReference type="ChEBI" id="CHEBI:30823"/>
        <dbReference type="ChEBI" id="CHEBI:57756"/>
        <dbReference type="ChEBI" id="CHEBI:77996"/>
    </reaction>
    <physiologicalReaction direction="left-to-right" evidence="15">
        <dbReference type="Rhea" id="RHEA:41300"/>
    </physiologicalReaction>
</comment>
<keyword evidence="19" id="KW-0106">Calcium</keyword>
<feature type="binding site" evidence="19">
    <location>
        <position position="24"/>
    </location>
    <ligand>
        <name>Ca(2+)</name>
        <dbReference type="ChEBI" id="CHEBI:29108"/>
    </ligand>
</feature>
<feature type="active site" evidence="21 22">
    <location>
        <position position="569"/>
    </location>
</feature>
<feature type="domain" description="C2" evidence="24">
    <location>
        <begin position="816"/>
        <end position="931"/>
    </location>
</feature>
<dbReference type="PROSITE" id="PS00139">
    <property type="entry name" value="THIOL_PROTEASE_CYS"/>
    <property type="match status" value="1"/>
</dbReference>
<dbReference type="InterPro" id="IPR036213">
    <property type="entry name" value="Calpain_III_sf"/>
</dbReference>
<keyword evidence="12" id="KW-0746">Sphingolipid metabolism</keyword>
<accession>L5JLY9</accession>
<dbReference type="CDD" id="cd00214">
    <property type="entry name" value="Calpain_III"/>
    <property type="match status" value="1"/>
</dbReference>
<evidence type="ECO:0000256" key="23">
    <source>
        <dbReference type="SAM" id="Phobius"/>
    </source>
</evidence>
<evidence type="ECO:0000256" key="9">
    <source>
        <dbReference type="ARBA" id="ARBA00022692"/>
    </source>
</evidence>
<feature type="binding site" evidence="19">
    <location>
        <position position="20"/>
    </location>
    <ligand>
        <name>Ca(2+)</name>
        <dbReference type="ChEBI" id="CHEBI:29108"/>
    </ligand>
</feature>
<evidence type="ECO:0000256" key="12">
    <source>
        <dbReference type="ARBA" id="ARBA00022919"/>
    </source>
</evidence>
<dbReference type="GO" id="GO:0046512">
    <property type="term" value="P:sphingosine biosynthetic process"/>
    <property type="evidence" value="ECO:0007669"/>
    <property type="project" value="UniProtKB-ARBA"/>
</dbReference>
<dbReference type="InterPro" id="IPR022684">
    <property type="entry name" value="Calpain_cysteine_protease"/>
</dbReference>
<dbReference type="Pfam" id="PF05875">
    <property type="entry name" value="Ceramidase"/>
    <property type="match status" value="1"/>
</dbReference>
<dbReference type="InterPro" id="IPR033883">
    <property type="entry name" value="C2_III"/>
</dbReference>
<evidence type="ECO:0000259" key="25">
    <source>
        <dbReference type="PROSITE" id="PS50203"/>
    </source>
</evidence>
<dbReference type="UniPathway" id="UPA00222"/>
<feature type="binding site" evidence="20">
    <location>
        <position position="221"/>
    </location>
    <ligand>
        <name>Zn(2+)</name>
        <dbReference type="ChEBI" id="CHEBI:29105"/>
        <note>catalytic</note>
    </ligand>
</feature>
<dbReference type="SMART" id="SM00720">
    <property type="entry name" value="calpain_III"/>
    <property type="match status" value="1"/>
</dbReference>
<evidence type="ECO:0000256" key="11">
    <source>
        <dbReference type="ARBA" id="ARBA00022807"/>
    </source>
</evidence>
<comment type="pathway">
    <text evidence="3">Lipid metabolism; sphingolipid metabolism.</text>
</comment>
<keyword evidence="13 23" id="KW-1133">Transmembrane helix</keyword>
<evidence type="ECO:0000259" key="24">
    <source>
        <dbReference type="PROSITE" id="PS50004"/>
    </source>
</evidence>
<dbReference type="Pfam" id="PF00648">
    <property type="entry name" value="Peptidase_C2"/>
    <property type="match status" value="1"/>
</dbReference>
<keyword evidence="10 22" id="KW-0378">Hydrolase</keyword>
<dbReference type="SMART" id="SM00239">
    <property type="entry name" value="C2"/>
    <property type="match status" value="1"/>
</dbReference>
<dbReference type="STRING" id="9402.L5JLY9"/>
<dbReference type="PRINTS" id="PR00704">
    <property type="entry name" value="CALPAIN"/>
</dbReference>